<organism evidence="1 2">
    <name type="scientific">Iphiclides podalirius</name>
    <name type="common">scarce swallowtail</name>
    <dbReference type="NCBI Taxonomy" id="110791"/>
    <lineage>
        <taxon>Eukaryota</taxon>
        <taxon>Metazoa</taxon>
        <taxon>Ecdysozoa</taxon>
        <taxon>Arthropoda</taxon>
        <taxon>Hexapoda</taxon>
        <taxon>Insecta</taxon>
        <taxon>Pterygota</taxon>
        <taxon>Neoptera</taxon>
        <taxon>Endopterygota</taxon>
        <taxon>Lepidoptera</taxon>
        <taxon>Glossata</taxon>
        <taxon>Ditrysia</taxon>
        <taxon>Papilionoidea</taxon>
        <taxon>Papilionidae</taxon>
        <taxon>Papilioninae</taxon>
        <taxon>Iphiclides</taxon>
    </lineage>
</organism>
<keyword evidence="2" id="KW-1185">Reference proteome</keyword>
<reference evidence="1" key="1">
    <citation type="submission" date="2022-03" db="EMBL/GenBank/DDBJ databases">
        <authorList>
            <person name="Martin H S."/>
        </authorList>
    </citation>
    <scope>NUCLEOTIDE SEQUENCE</scope>
</reference>
<evidence type="ECO:0000313" key="1">
    <source>
        <dbReference type="EMBL" id="CAH2064901.1"/>
    </source>
</evidence>
<dbReference type="EMBL" id="OW152842">
    <property type="protein sequence ID" value="CAH2064901.1"/>
    <property type="molecule type" value="Genomic_DNA"/>
</dbReference>
<protein>
    <submittedName>
        <fullName evidence="1">Uncharacterized protein</fullName>
    </submittedName>
</protein>
<dbReference type="Proteomes" id="UP000837857">
    <property type="component" value="Chromosome 30"/>
</dbReference>
<name>A0ABN8IVI2_9NEOP</name>
<sequence>MYRPGLVDANFRDHGSAVDFMGLNGVVLVHSRRETKDTRREWELRTRLHLGAFTFRWMKPRRWEPQHPPQRPPPFPVFDTFSLASLIQTDCPDSEV</sequence>
<proteinExistence type="predicted"/>
<feature type="non-terminal residue" evidence="1">
    <location>
        <position position="96"/>
    </location>
</feature>
<evidence type="ECO:0000313" key="2">
    <source>
        <dbReference type="Proteomes" id="UP000837857"/>
    </source>
</evidence>
<gene>
    <name evidence="1" type="ORF">IPOD504_LOCUS12949</name>
</gene>
<accession>A0ABN8IVI2</accession>